<dbReference type="InterPro" id="IPR041581">
    <property type="entry name" value="Glyoxalase_6"/>
</dbReference>
<dbReference type="SUPFAM" id="SSF54593">
    <property type="entry name" value="Glyoxalase/Bleomycin resistance protein/Dihydroxybiphenyl dioxygenase"/>
    <property type="match status" value="1"/>
</dbReference>
<dbReference type="Gene3D" id="3.10.180.10">
    <property type="entry name" value="2,3-Dihydroxybiphenyl 1,2-Dioxygenase, domain 1"/>
    <property type="match status" value="1"/>
</dbReference>
<dbReference type="InterPro" id="IPR052164">
    <property type="entry name" value="Anthracycline_SecMetBiosynth"/>
</dbReference>
<dbReference type="Pfam" id="PF18029">
    <property type="entry name" value="Glyoxalase_6"/>
    <property type="match status" value="1"/>
</dbReference>
<proteinExistence type="predicted"/>
<evidence type="ECO:0000313" key="3">
    <source>
        <dbReference type="Proteomes" id="UP000323946"/>
    </source>
</evidence>
<dbReference type="OrthoDB" id="5175574at2"/>
<feature type="domain" description="VOC" evidence="1">
    <location>
        <begin position="116"/>
        <end position="223"/>
    </location>
</feature>
<dbReference type="Proteomes" id="UP000323946">
    <property type="component" value="Unassembled WGS sequence"/>
</dbReference>
<dbReference type="AlphaFoldDB" id="A0A5M7CCD7"/>
<sequence length="227" mass="24368">MVPSGGEVSPVPARPVVRGLRRVDLISPDPVAAAVRYRALLDWTPEPTGRGFDCWVGNRRCSTIRKPRAGEPLGWRPVFAGSSPSCALTGPDDALAMVARGRAQHGPLAPAPRPGEPRWIELATSDPDRADAFWASTLNWSVRPTTGGAEYLVDDRPLASRTNRRIAAAWGWLCFFAVADLTDAEKLVTEVGAEVADRLEHPLLGETLVITDPNGATIALTTGDTWG</sequence>
<reference evidence="2 3" key="1">
    <citation type="submission" date="2019-09" db="EMBL/GenBank/DDBJ databases">
        <title>Draft genome sequence of the thermophilic Saccharopolyspora hirsuta VKM Ac-666T.</title>
        <authorList>
            <person name="Lobastova T.G."/>
            <person name="Fokina V."/>
            <person name="Bragin E.Y."/>
            <person name="Shtratnikova V.Y."/>
            <person name="Starodumova I.P."/>
            <person name="Tarlachkov S.V."/>
            <person name="Donova M.V."/>
        </authorList>
    </citation>
    <scope>NUCLEOTIDE SEQUENCE [LARGE SCALE GENOMIC DNA]</scope>
    <source>
        <strain evidence="2 3">VKM Ac-666</strain>
    </source>
</reference>
<dbReference type="InterPro" id="IPR029068">
    <property type="entry name" value="Glyas_Bleomycin-R_OHBP_Dase"/>
</dbReference>
<accession>A0A5M7CCD7</accession>
<evidence type="ECO:0000259" key="1">
    <source>
        <dbReference type="PROSITE" id="PS51819"/>
    </source>
</evidence>
<protein>
    <recommendedName>
        <fullName evidence="1">VOC domain-containing protein</fullName>
    </recommendedName>
</protein>
<comment type="caution">
    <text evidence="2">The sequence shown here is derived from an EMBL/GenBank/DDBJ whole genome shotgun (WGS) entry which is preliminary data.</text>
</comment>
<organism evidence="2 3">
    <name type="scientific">Saccharopolyspora hirsuta</name>
    <dbReference type="NCBI Taxonomy" id="1837"/>
    <lineage>
        <taxon>Bacteria</taxon>
        <taxon>Bacillati</taxon>
        <taxon>Actinomycetota</taxon>
        <taxon>Actinomycetes</taxon>
        <taxon>Pseudonocardiales</taxon>
        <taxon>Pseudonocardiaceae</taxon>
        <taxon>Saccharopolyspora</taxon>
    </lineage>
</organism>
<evidence type="ECO:0000313" key="2">
    <source>
        <dbReference type="EMBL" id="KAA5838107.1"/>
    </source>
</evidence>
<dbReference type="InterPro" id="IPR037523">
    <property type="entry name" value="VOC_core"/>
</dbReference>
<gene>
    <name evidence="2" type="ORF">F1721_01195</name>
</gene>
<dbReference type="PROSITE" id="PS51819">
    <property type="entry name" value="VOC"/>
    <property type="match status" value="1"/>
</dbReference>
<dbReference type="EMBL" id="VWPH01000001">
    <property type="protein sequence ID" value="KAA5838107.1"/>
    <property type="molecule type" value="Genomic_DNA"/>
</dbReference>
<dbReference type="PANTHER" id="PTHR33993:SF14">
    <property type="entry name" value="GB|AAF24581.1"/>
    <property type="match status" value="1"/>
</dbReference>
<name>A0A5M7CCD7_SACHI</name>
<keyword evidence="3" id="KW-1185">Reference proteome</keyword>
<dbReference type="PANTHER" id="PTHR33993">
    <property type="entry name" value="GLYOXALASE-RELATED"/>
    <property type="match status" value="1"/>
</dbReference>